<gene>
    <name evidence="3" type="primary">hda</name>
    <name evidence="3" type="ORF">AQUSIP_14990</name>
</gene>
<sequence length="233" mass="25877">MHRSSAQLTLGLSLKDEATFDNFYSGSNGEIVAELKKTASGQGERVIYLCGTRGQGCSHLLQASCHYAHQHQISSVYLPLANMMSLTHEVLSGLESLDLVCIDDMHRAAGHAEWEEAVFHLYNRIYDSGGKIIMAANDLPKAIHLRLPDLTSRLSWGMVYQLHPVSDAEKLTILTLRANRRGITLPEEVGKYILTHCPRHMGTLFAALDVLDKASLAAQRRLTIPFVKEVLEI</sequence>
<dbReference type="PANTHER" id="PTHR30050">
    <property type="entry name" value="CHROMOSOMAL REPLICATION INITIATOR PROTEIN DNAA"/>
    <property type="match status" value="1"/>
</dbReference>
<dbReference type="InterPro" id="IPR013317">
    <property type="entry name" value="DnaA_dom"/>
</dbReference>
<dbReference type="InterPro" id="IPR055199">
    <property type="entry name" value="Hda_lid"/>
</dbReference>
<dbReference type="Gene3D" id="1.10.8.60">
    <property type="match status" value="1"/>
</dbReference>
<reference evidence="3 4" key="1">
    <citation type="submission" date="2019-08" db="EMBL/GenBank/DDBJ databases">
        <authorList>
            <person name="Guy L."/>
        </authorList>
    </citation>
    <scope>NUCLEOTIDE SEQUENCE [LARGE SCALE GENOMIC DNA]</scope>
    <source>
        <strain evidence="3 4">SGT-108</strain>
    </source>
</reference>
<dbReference type="RefSeq" id="WP_148339427.1">
    <property type="nucleotide sequence ID" value="NZ_LR699119.1"/>
</dbReference>
<feature type="domain" description="Hda lid" evidence="2">
    <location>
        <begin position="167"/>
        <end position="231"/>
    </location>
</feature>
<dbReference type="KEGG" id="asip:AQUSIP_14990"/>
<organism evidence="3 4">
    <name type="scientific">Aquicella siphonis</name>
    <dbReference type="NCBI Taxonomy" id="254247"/>
    <lineage>
        <taxon>Bacteria</taxon>
        <taxon>Pseudomonadati</taxon>
        <taxon>Pseudomonadota</taxon>
        <taxon>Gammaproteobacteria</taxon>
        <taxon>Legionellales</taxon>
        <taxon>Coxiellaceae</taxon>
        <taxon>Aquicella</taxon>
    </lineage>
</organism>
<dbReference type="InterPro" id="IPR017788">
    <property type="entry name" value="Hda"/>
</dbReference>
<evidence type="ECO:0000313" key="4">
    <source>
        <dbReference type="Proteomes" id="UP000324194"/>
    </source>
</evidence>
<dbReference type="Pfam" id="PF00308">
    <property type="entry name" value="Bac_DnaA"/>
    <property type="match status" value="1"/>
</dbReference>
<accession>A0A5E4PIF4</accession>
<protein>
    <submittedName>
        <fullName evidence="3">DnaA regulatory inactivator Hda</fullName>
    </submittedName>
</protein>
<dbReference type="Proteomes" id="UP000324194">
    <property type="component" value="Chromosome 1"/>
</dbReference>
<dbReference type="EMBL" id="LR699119">
    <property type="protein sequence ID" value="VVC76193.1"/>
    <property type="molecule type" value="Genomic_DNA"/>
</dbReference>
<dbReference type="OrthoDB" id="9784878at2"/>
<dbReference type="AlphaFoldDB" id="A0A5E4PIF4"/>
<dbReference type="SUPFAM" id="SSF52540">
    <property type="entry name" value="P-loop containing nucleoside triphosphate hydrolases"/>
    <property type="match status" value="1"/>
</dbReference>
<feature type="domain" description="Chromosomal replication initiator protein DnaA ATPAse" evidence="1">
    <location>
        <begin position="14"/>
        <end position="159"/>
    </location>
</feature>
<evidence type="ECO:0000259" key="2">
    <source>
        <dbReference type="Pfam" id="PF22688"/>
    </source>
</evidence>
<proteinExistence type="predicted"/>
<dbReference type="GO" id="GO:0032297">
    <property type="term" value="P:negative regulation of DNA-templated DNA replication initiation"/>
    <property type="evidence" value="ECO:0007669"/>
    <property type="project" value="InterPro"/>
</dbReference>
<dbReference type="InterPro" id="IPR027417">
    <property type="entry name" value="P-loop_NTPase"/>
</dbReference>
<dbReference type="Gene3D" id="3.40.50.300">
    <property type="entry name" value="P-loop containing nucleotide triphosphate hydrolases"/>
    <property type="match status" value="1"/>
</dbReference>
<evidence type="ECO:0000313" key="3">
    <source>
        <dbReference type="EMBL" id="VVC76193.1"/>
    </source>
</evidence>
<name>A0A5E4PIF4_9COXI</name>
<dbReference type="PANTHER" id="PTHR30050:SF5">
    <property type="entry name" value="DNAA REGULATORY INACTIVATOR HDA"/>
    <property type="match status" value="1"/>
</dbReference>
<dbReference type="NCBIfam" id="TIGR03420">
    <property type="entry name" value="DnaA_homol_Hda"/>
    <property type="match status" value="1"/>
</dbReference>
<evidence type="ECO:0000259" key="1">
    <source>
        <dbReference type="Pfam" id="PF00308"/>
    </source>
</evidence>
<keyword evidence="4" id="KW-1185">Reference proteome</keyword>
<dbReference type="Pfam" id="PF22688">
    <property type="entry name" value="Hda_lid"/>
    <property type="match status" value="1"/>
</dbReference>
<dbReference type="GO" id="GO:0006270">
    <property type="term" value="P:DNA replication initiation"/>
    <property type="evidence" value="ECO:0007669"/>
    <property type="project" value="TreeGrafter"/>
</dbReference>